<dbReference type="InterPro" id="IPR000914">
    <property type="entry name" value="SBP_5_dom"/>
</dbReference>
<accession>A0ABQ6HLP5</accession>
<dbReference type="Pfam" id="PF00496">
    <property type="entry name" value="SBP_bac_5"/>
    <property type="match status" value="1"/>
</dbReference>
<evidence type="ECO:0000256" key="1">
    <source>
        <dbReference type="SAM" id="SignalP"/>
    </source>
</evidence>
<proteinExistence type="predicted"/>
<gene>
    <name evidence="3" type="ORF">GCM10025862_09230</name>
</gene>
<dbReference type="SUPFAM" id="SSF53850">
    <property type="entry name" value="Periplasmic binding protein-like II"/>
    <property type="match status" value="1"/>
</dbReference>
<feature type="signal peptide" evidence="1">
    <location>
        <begin position="1"/>
        <end position="21"/>
    </location>
</feature>
<dbReference type="PANTHER" id="PTHR30290">
    <property type="entry name" value="PERIPLASMIC BINDING COMPONENT OF ABC TRANSPORTER"/>
    <property type="match status" value="1"/>
</dbReference>
<protein>
    <recommendedName>
        <fullName evidence="2">Solute-binding protein family 5 domain-containing protein</fullName>
    </recommendedName>
</protein>
<dbReference type="Proteomes" id="UP001157109">
    <property type="component" value="Unassembled WGS sequence"/>
</dbReference>
<evidence type="ECO:0000259" key="2">
    <source>
        <dbReference type="Pfam" id="PF00496"/>
    </source>
</evidence>
<feature type="domain" description="Solute-binding protein family 5" evidence="2">
    <location>
        <begin position="91"/>
        <end position="334"/>
    </location>
</feature>
<organism evidence="3 4">
    <name type="scientific">Arsenicicoccus piscis</name>
    <dbReference type="NCBI Taxonomy" id="673954"/>
    <lineage>
        <taxon>Bacteria</taxon>
        <taxon>Bacillati</taxon>
        <taxon>Actinomycetota</taxon>
        <taxon>Actinomycetes</taxon>
        <taxon>Micrococcales</taxon>
        <taxon>Intrasporangiaceae</taxon>
        <taxon>Arsenicicoccus</taxon>
    </lineage>
</organism>
<comment type="caution">
    <text evidence="3">The sequence shown here is derived from an EMBL/GenBank/DDBJ whole genome shotgun (WGS) entry which is preliminary data.</text>
</comment>
<evidence type="ECO:0000313" key="4">
    <source>
        <dbReference type="Proteomes" id="UP001157109"/>
    </source>
</evidence>
<dbReference type="Gene3D" id="3.10.105.10">
    <property type="entry name" value="Dipeptide-binding Protein, Domain 3"/>
    <property type="match status" value="1"/>
</dbReference>
<sequence>MTRSARLATAGLALGSALALAACSAGSTANPSGSAASGATGAAAAGSDAVGIGLVLEPVSLDFTKKDGAAIPQALLGNVYQNLVTLDESGTIVPQLAKSWTVSPDRKTYTFSLVDNATFSNGAKFTAADAVFSINQVKTSWTVGVKKAMDVVASAEAVSPTELKVTLTRPSNSWLYAMTTRVGAMFSTTGVADLATKPIGTGPYTMGTWKRGDSITLNRNDSYWGTKAHFATATLKYFKDATALNNALLTGTIDIIGTVQAPDSLAQFTSNPKYQVIEGTTNGEVVLSFNNSRAPLTDKRVRQAIRQSIDHKTLLDTCWSGKGTLIGSMVPPPTRGTRTSRR</sequence>
<dbReference type="PROSITE" id="PS51257">
    <property type="entry name" value="PROKAR_LIPOPROTEIN"/>
    <property type="match status" value="1"/>
</dbReference>
<name>A0ABQ6HLP5_9MICO</name>
<evidence type="ECO:0000313" key="3">
    <source>
        <dbReference type="EMBL" id="GMA18902.1"/>
    </source>
</evidence>
<dbReference type="InterPro" id="IPR039424">
    <property type="entry name" value="SBP_5"/>
</dbReference>
<keyword evidence="1" id="KW-0732">Signal</keyword>
<reference evidence="4" key="1">
    <citation type="journal article" date="2019" name="Int. J. Syst. Evol. Microbiol.">
        <title>The Global Catalogue of Microorganisms (GCM) 10K type strain sequencing project: providing services to taxonomists for standard genome sequencing and annotation.</title>
        <authorList>
            <consortium name="The Broad Institute Genomics Platform"/>
            <consortium name="The Broad Institute Genome Sequencing Center for Infectious Disease"/>
            <person name="Wu L."/>
            <person name="Ma J."/>
        </authorList>
    </citation>
    <scope>NUCLEOTIDE SEQUENCE [LARGE SCALE GENOMIC DNA]</scope>
    <source>
        <strain evidence="4">NBRC 105830</strain>
    </source>
</reference>
<keyword evidence="4" id="KW-1185">Reference proteome</keyword>
<dbReference type="EMBL" id="BSUJ01000001">
    <property type="protein sequence ID" value="GMA18902.1"/>
    <property type="molecule type" value="Genomic_DNA"/>
</dbReference>
<feature type="chain" id="PRO_5046067245" description="Solute-binding protein family 5 domain-containing protein" evidence="1">
    <location>
        <begin position="22"/>
        <end position="342"/>
    </location>
</feature>
<dbReference type="Gene3D" id="3.40.190.10">
    <property type="entry name" value="Periplasmic binding protein-like II"/>
    <property type="match status" value="1"/>
</dbReference>